<evidence type="ECO:0000313" key="1">
    <source>
        <dbReference type="EMBL" id="AUB42011.1"/>
    </source>
</evidence>
<proteinExistence type="predicted"/>
<protein>
    <submittedName>
        <fullName evidence="1">Ribbon-helix-helix</fullName>
    </submittedName>
</protein>
<dbReference type="InterPro" id="IPR010985">
    <property type="entry name" value="Ribbon_hlx_hlx"/>
</dbReference>
<reference evidence="1 2" key="1">
    <citation type="submission" date="2017-11" db="EMBL/GenBank/DDBJ databases">
        <title>Complete genome of a free-living desiccation-tolerant cyanobacterium and its photosynthetic adaptation to extreme terrestrial habitat.</title>
        <authorList>
            <person name="Shang J."/>
        </authorList>
    </citation>
    <scope>NUCLEOTIDE SEQUENCE [LARGE SCALE GENOMIC DNA]</scope>
    <source>
        <strain evidence="1 2">CCNUN1</strain>
    </source>
</reference>
<dbReference type="RefSeq" id="WP_157816742.1">
    <property type="nucleotide sequence ID" value="NZ_CAWNNC010000001.1"/>
</dbReference>
<evidence type="ECO:0000313" key="2">
    <source>
        <dbReference type="Proteomes" id="UP000232003"/>
    </source>
</evidence>
<sequence length="80" mass="9264">MSQVQKNNDSERGQINFRYPPDKIKKLKERAQQEGIKMSALLSKLCDDYLGEKPKELPESQEILYRIEQKLVDIEGKLAA</sequence>
<dbReference type="AlphaFoldDB" id="A0A2K8T2W0"/>
<dbReference type="KEGG" id="nfl:COO91_08109"/>
<keyword evidence="2" id="KW-1185">Reference proteome</keyword>
<accession>A0A2K8T2W0</accession>
<dbReference type="Proteomes" id="UP000232003">
    <property type="component" value="Chromosome"/>
</dbReference>
<dbReference type="OrthoDB" id="515796at2"/>
<dbReference type="EMBL" id="CP024785">
    <property type="protein sequence ID" value="AUB42011.1"/>
    <property type="molecule type" value="Genomic_DNA"/>
</dbReference>
<dbReference type="SUPFAM" id="SSF47598">
    <property type="entry name" value="Ribbon-helix-helix"/>
    <property type="match status" value="1"/>
</dbReference>
<dbReference type="GO" id="GO:0006355">
    <property type="term" value="P:regulation of DNA-templated transcription"/>
    <property type="evidence" value="ECO:0007669"/>
    <property type="project" value="InterPro"/>
</dbReference>
<name>A0A2K8T2W0_9NOSO</name>
<organism evidence="1 2">
    <name type="scientific">Nostoc flagelliforme CCNUN1</name>
    <dbReference type="NCBI Taxonomy" id="2038116"/>
    <lineage>
        <taxon>Bacteria</taxon>
        <taxon>Bacillati</taxon>
        <taxon>Cyanobacteriota</taxon>
        <taxon>Cyanophyceae</taxon>
        <taxon>Nostocales</taxon>
        <taxon>Nostocaceae</taxon>
        <taxon>Nostoc</taxon>
    </lineage>
</organism>
<gene>
    <name evidence="1" type="ORF">COO91_08109</name>
</gene>